<dbReference type="InterPro" id="IPR001314">
    <property type="entry name" value="Peptidase_S1A"/>
</dbReference>
<evidence type="ECO:0000256" key="8">
    <source>
        <dbReference type="ARBA" id="ARBA00023157"/>
    </source>
</evidence>
<dbReference type="GO" id="GO:0004252">
    <property type="term" value="F:serine-type endopeptidase activity"/>
    <property type="evidence" value="ECO:0007669"/>
    <property type="project" value="InterPro"/>
</dbReference>
<feature type="domain" description="Peptidase S1" evidence="12">
    <location>
        <begin position="47"/>
        <end position="298"/>
    </location>
</feature>
<comment type="subcellular location">
    <subcellularLocation>
        <location evidence="1">Secreted</location>
    </subcellularLocation>
</comment>
<name>A0A8D8D0R6_CULPI</name>
<sequence length="618" mass="68996">MSVKFWLIASAIFSAQQVILADEGSFSAATNALFRCGIRKRFGSQLIHHGRTAELGQWPWHVAMYHGEKYACGGSLIDQRHVLTSAHCVVRGKNRPNKSKNKNITIEVERIRIHLGQHSLDDLPEQVQVKNVSEIVVHPEFSTNRNDIALVVLSSVVQFSELVIPICLVGSRVAQGEDLIDRRGWVAGWGITETGNLSTELKTTQMPVVNNTVCVQDDPELFGKFVAPTMFCASDRNGTSVCQGDSGGGMYLLAGDRWELRGITSFAGAKDSKECDTQRFVVFSKVSSYFEWIKGLTGEAVKKEDIVPKRISELKCQEYSKIARKRNNGVCLNARSPHTVAIIDRNQRHISSGTIISEKFVLTRAPSLYDMYELRVDWDELRVRVGNQPDRRVLQEITNPNYDSRTLRHHVMLLELEAPLVFSSGLLPACLANEATENLYDTLLLNGYTGASVEDGRIVAPNDFFESVDSKVMSNGKCNRTIQSPFRAYKEIHPEDLCTNFETESSFTWAGIVGGPLQTVNTRSCMFTQVGVTRLFYPPLDSVLQYTIVYSRVTAYLDWIEGVVWSNETRPEDTADSAPGEAPTQEEEEEEVEEGVGQTTTARPLSLGDFRPIPTGWE</sequence>
<keyword evidence="3 13" id="KW-0645">Protease</keyword>
<proteinExistence type="inferred from homology"/>
<dbReference type="InterPro" id="IPR043504">
    <property type="entry name" value="Peptidase_S1_PA_chymotrypsin"/>
</dbReference>
<dbReference type="Pfam" id="PF00089">
    <property type="entry name" value="Trypsin"/>
    <property type="match status" value="2"/>
</dbReference>
<dbReference type="AlphaFoldDB" id="A0A8D8D0R6"/>
<feature type="domain" description="Peptidase S1" evidence="12">
    <location>
        <begin position="322"/>
        <end position="565"/>
    </location>
</feature>
<dbReference type="Gene3D" id="2.40.10.10">
    <property type="entry name" value="Trypsin-like serine proteases"/>
    <property type="match status" value="3"/>
</dbReference>
<dbReference type="InterPro" id="IPR051333">
    <property type="entry name" value="CLIP_Serine_Protease"/>
</dbReference>
<dbReference type="GO" id="GO:0005576">
    <property type="term" value="C:extracellular region"/>
    <property type="evidence" value="ECO:0007669"/>
    <property type="project" value="UniProtKB-SubCell"/>
</dbReference>
<feature type="signal peptide" evidence="11">
    <location>
        <begin position="1"/>
        <end position="21"/>
    </location>
</feature>
<dbReference type="PRINTS" id="PR00722">
    <property type="entry name" value="CHYMOTRYPSIN"/>
</dbReference>
<evidence type="ECO:0000256" key="11">
    <source>
        <dbReference type="SAM" id="SignalP"/>
    </source>
</evidence>
<organism evidence="13">
    <name type="scientific">Culex pipiens</name>
    <name type="common">House mosquito</name>
    <dbReference type="NCBI Taxonomy" id="7175"/>
    <lineage>
        <taxon>Eukaryota</taxon>
        <taxon>Metazoa</taxon>
        <taxon>Ecdysozoa</taxon>
        <taxon>Arthropoda</taxon>
        <taxon>Hexapoda</taxon>
        <taxon>Insecta</taxon>
        <taxon>Pterygota</taxon>
        <taxon>Neoptera</taxon>
        <taxon>Endopterygota</taxon>
        <taxon>Diptera</taxon>
        <taxon>Nematocera</taxon>
        <taxon>Culicoidea</taxon>
        <taxon>Culicidae</taxon>
        <taxon>Culicinae</taxon>
        <taxon>Culicini</taxon>
        <taxon>Culex</taxon>
        <taxon>Culex</taxon>
    </lineage>
</organism>
<dbReference type="PANTHER" id="PTHR24260:SF136">
    <property type="entry name" value="GH08193P-RELATED"/>
    <property type="match status" value="1"/>
</dbReference>
<keyword evidence="4 11" id="KW-0732">Signal</keyword>
<evidence type="ECO:0000256" key="6">
    <source>
        <dbReference type="ARBA" id="ARBA00022825"/>
    </source>
</evidence>
<keyword evidence="7" id="KW-0865">Zymogen</keyword>
<dbReference type="GO" id="GO:0006508">
    <property type="term" value="P:proteolysis"/>
    <property type="evidence" value="ECO:0007669"/>
    <property type="project" value="UniProtKB-KW"/>
</dbReference>
<evidence type="ECO:0000259" key="12">
    <source>
        <dbReference type="PROSITE" id="PS50240"/>
    </source>
</evidence>
<dbReference type="InterPro" id="IPR001254">
    <property type="entry name" value="Trypsin_dom"/>
</dbReference>
<evidence type="ECO:0000256" key="10">
    <source>
        <dbReference type="SAM" id="MobiDB-lite"/>
    </source>
</evidence>
<evidence type="ECO:0000313" key="13">
    <source>
        <dbReference type="EMBL" id="CAG6503945.1"/>
    </source>
</evidence>
<keyword evidence="2" id="KW-0964">Secreted</keyword>
<dbReference type="PROSITE" id="PS50240">
    <property type="entry name" value="TRYPSIN_DOM"/>
    <property type="match status" value="2"/>
</dbReference>
<dbReference type="PANTHER" id="PTHR24260">
    <property type="match status" value="1"/>
</dbReference>
<keyword evidence="8" id="KW-1015">Disulfide bond</keyword>
<dbReference type="EMBL" id="HBUE01253447">
    <property type="protein sequence ID" value="CAG6555218.1"/>
    <property type="molecule type" value="Transcribed_RNA"/>
</dbReference>
<evidence type="ECO:0000256" key="2">
    <source>
        <dbReference type="ARBA" id="ARBA00022525"/>
    </source>
</evidence>
<evidence type="ECO:0000256" key="9">
    <source>
        <dbReference type="ARBA" id="ARBA00024195"/>
    </source>
</evidence>
<evidence type="ECO:0000256" key="7">
    <source>
        <dbReference type="ARBA" id="ARBA00023145"/>
    </source>
</evidence>
<evidence type="ECO:0000256" key="4">
    <source>
        <dbReference type="ARBA" id="ARBA00022729"/>
    </source>
</evidence>
<feature type="compositionally biased region" description="Acidic residues" evidence="10">
    <location>
        <begin position="584"/>
        <end position="594"/>
    </location>
</feature>
<keyword evidence="6" id="KW-0720">Serine protease</keyword>
<evidence type="ECO:0000256" key="5">
    <source>
        <dbReference type="ARBA" id="ARBA00022801"/>
    </source>
</evidence>
<dbReference type="SUPFAM" id="SSF50494">
    <property type="entry name" value="Trypsin-like serine proteases"/>
    <property type="match status" value="2"/>
</dbReference>
<dbReference type="InterPro" id="IPR009003">
    <property type="entry name" value="Peptidase_S1_PA"/>
</dbReference>
<feature type="region of interest" description="Disordered" evidence="10">
    <location>
        <begin position="570"/>
        <end position="618"/>
    </location>
</feature>
<dbReference type="EMBL" id="HBUE01148506">
    <property type="protein sequence ID" value="CAG6503945.1"/>
    <property type="molecule type" value="Transcribed_RNA"/>
</dbReference>
<dbReference type="SMART" id="SM00020">
    <property type="entry name" value="Tryp_SPc"/>
    <property type="match status" value="2"/>
</dbReference>
<keyword evidence="5" id="KW-0378">Hydrolase</keyword>
<evidence type="ECO:0000256" key="1">
    <source>
        <dbReference type="ARBA" id="ARBA00004613"/>
    </source>
</evidence>
<comment type="similarity">
    <text evidence="9">Belongs to the peptidase S1 family. CLIP subfamily.</text>
</comment>
<dbReference type="CDD" id="cd00190">
    <property type="entry name" value="Tryp_SPc"/>
    <property type="match status" value="1"/>
</dbReference>
<keyword evidence="13" id="KW-0472">Membrane</keyword>
<reference evidence="13" key="1">
    <citation type="submission" date="2021-05" db="EMBL/GenBank/DDBJ databases">
        <authorList>
            <person name="Alioto T."/>
            <person name="Alioto T."/>
            <person name="Gomez Garrido J."/>
        </authorList>
    </citation>
    <scope>NUCLEOTIDE SEQUENCE</scope>
</reference>
<protein>
    <submittedName>
        <fullName evidence="13">Transmembrane protease serine 3</fullName>
    </submittedName>
</protein>
<keyword evidence="13" id="KW-0812">Transmembrane</keyword>
<accession>A0A8D8D0R6</accession>
<feature type="chain" id="PRO_5036260520" evidence="11">
    <location>
        <begin position="22"/>
        <end position="618"/>
    </location>
</feature>
<dbReference type="FunFam" id="2.40.10.10:FF:000146">
    <property type="entry name" value="Serine protease 53"/>
    <property type="match status" value="1"/>
</dbReference>
<evidence type="ECO:0000256" key="3">
    <source>
        <dbReference type="ARBA" id="ARBA00022670"/>
    </source>
</evidence>